<dbReference type="InterPro" id="IPR052893">
    <property type="entry name" value="TCS_response_regulator"/>
</dbReference>
<feature type="modified residue" description="4-aspartylphosphate" evidence="1">
    <location>
        <position position="69"/>
    </location>
</feature>
<dbReference type="SMART" id="SM00448">
    <property type="entry name" value="REC"/>
    <property type="match status" value="1"/>
</dbReference>
<dbReference type="RefSeq" id="WP_097008992.1">
    <property type="nucleotide sequence ID" value="NZ_OBEJ01000002.1"/>
</dbReference>
<dbReference type="PANTHER" id="PTHR44520:SF2">
    <property type="entry name" value="RESPONSE REGULATOR RCP1"/>
    <property type="match status" value="1"/>
</dbReference>
<dbReference type="PANTHER" id="PTHR44520">
    <property type="entry name" value="RESPONSE REGULATOR RCP1-RELATED"/>
    <property type="match status" value="1"/>
</dbReference>
<dbReference type="InterPro" id="IPR001789">
    <property type="entry name" value="Sig_transdc_resp-reg_receiver"/>
</dbReference>
<dbReference type="SUPFAM" id="SSF52172">
    <property type="entry name" value="CheY-like"/>
    <property type="match status" value="1"/>
</dbReference>
<dbReference type="PROSITE" id="PS50110">
    <property type="entry name" value="RESPONSE_REGULATORY"/>
    <property type="match status" value="1"/>
</dbReference>
<evidence type="ECO:0000313" key="3">
    <source>
        <dbReference type="EMBL" id="SNZ13237.1"/>
    </source>
</evidence>
<proteinExistence type="predicted"/>
<name>A0A285NW23_NATPI</name>
<protein>
    <submittedName>
        <fullName evidence="3">Response regulator receiver domain-containing protein</fullName>
    </submittedName>
</protein>
<keyword evidence="1" id="KW-0597">Phosphoprotein</keyword>
<dbReference type="CDD" id="cd17557">
    <property type="entry name" value="REC_Rcp-like"/>
    <property type="match status" value="1"/>
</dbReference>
<dbReference type="OrthoDB" id="9652at2157"/>
<keyword evidence="4" id="KW-1185">Reference proteome</keyword>
<evidence type="ECO:0000256" key="1">
    <source>
        <dbReference type="PROSITE-ProRule" id="PRU00169"/>
    </source>
</evidence>
<dbReference type="InterPro" id="IPR011006">
    <property type="entry name" value="CheY-like_superfamily"/>
</dbReference>
<dbReference type="Pfam" id="PF00072">
    <property type="entry name" value="Response_reg"/>
    <property type="match status" value="1"/>
</dbReference>
<evidence type="ECO:0000313" key="4">
    <source>
        <dbReference type="Proteomes" id="UP000219453"/>
    </source>
</evidence>
<dbReference type="GO" id="GO:0000160">
    <property type="term" value="P:phosphorelay signal transduction system"/>
    <property type="evidence" value="ECO:0007669"/>
    <property type="project" value="InterPro"/>
</dbReference>
<organism evidence="3 4">
    <name type="scientific">Natronoarchaeum philippinense</name>
    <dbReference type="NCBI Taxonomy" id="558529"/>
    <lineage>
        <taxon>Archaea</taxon>
        <taxon>Methanobacteriati</taxon>
        <taxon>Methanobacteriota</taxon>
        <taxon>Stenosarchaea group</taxon>
        <taxon>Halobacteria</taxon>
        <taxon>Halobacteriales</taxon>
        <taxon>Natronoarchaeaceae</taxon>
    </lineage>
</organism>
<sequence length="148" mass="17025">MTDYEREEEVDLLLVEDNPGDIKLTEKAFENASLRNDLRVVTDGVEAMRYLRDEGEYADDPRPDLVLLDLNLPKKDGTTVLEEIKDDDDLKRIPVVILTSSEAEEDIVKTYDLHANAYLTKPVTFDGFKDVVRQIEGFWFKVVRFPST</sequence>
<evidence type="ECO:0000259" key="2">
    <source>
        <dbReference type="PROSITE" id="PS50110"/>
    </source>
</evidence>
<dbReference type="AlphaFoldDB" id="A0A285NW23"/>
<feature type="domain" description="Response regulatory" evidence="2">
    <location>
        <begin position="11"/>
        <end position="136"/>
    </location>
</feature>
<accession>A0A285NW23</accession>
<dbReference type="Gene3D" id="3.40.50.2300">
    <property type="match status" value="1"/>
</dbReference>
<dbReference type="EMBL" id="OBEJ01000002">
    <property type="protein sequence ID" value="SNZ13237.1"/>
    <property type="molecule type" value="Genomic_DNA"/>
</dbReference>
<reference evidence="3 4" key="1">
    <citation type="submission" date="2017-09" db="EMBL/GenBank/DDBJ databases">
        <authorList>
            <person name="Ehlers B."/>
            <person name="Leendertz F.H."/>
        </authorList>
    </citation>
    <scope>NUCLEOTIDE SEQUENCE [LARGE SCALE GENOMIC DNA]</scope>
    <source>
        <strain evidence="3 4">DSM 27208</strain>
    </source>
</reference>
<gene>
    <name evidence="3" type="ORF">SAMN06269185_2088</name>
</gene>
<dbReference type="Proteomes" id="UP000219453">
    <property type="component" value="Unassembled WGS sequence"/>
</dbReference>